<keyword evidence="5 6" id="KW-0472">Membrane</keyword>
<evidence type="ECO:0000256" key="1">
    <source>
        <dbReference type="ARBA" id="ARBA00022475"/>
    </source>
</evidence>
<dbReference type="OrthoDB" id="6120577at2"/>
<evidence type="ECO:0000313" key="8">
    <source>
        <dbReference type="Proteomes" id="UP000185639"/>
    </source>
</evidence>
<dbReference type="STRING" id="484498.SAMN05421686_107102"/>
<dbReference type="GO" id="GO:0017089">
    <property type="term" value="F:glycolipid transfer activity"/>
    <property type="evidence" value="ECO:0007669"/>
    <property type="project" value="TreeGrafter"/>
</dbReference>
<dbReference type="GO" id="GO:0005886">
    <property type="term" value="C:plasma membrane"/>
    <property type="evidence" value="ECO:0007669"/>
    <property type="project" value="UniProtKB-SubCell"/>
</dbReference>
<comment type="function">
    <text evidence="6">Involved in the assembly of lipopolysaccharide (LPS). Required for the translocation of LPS from the inner membrane to the outer membrane. Facilitates the transfer of LPS from the inner membrane to the periplasmic protein LptA. Could be a docking site for LptA.</text>
</comment>
<keyword evidence="4 6" id="KW-1133">Transmembrane helix</keyword>
<dbReference type="Proteomes" id="UP000185639">
    <property type="component" value="Unassembled WGS sequence"/>
</dbReference>
<protein>
    <recommendedName>
        <fullName evidence="6">Lipopolysaccharide export system protein LptC</fullName>
    </recommendedName>
</protein>
<dbReference type="InterPro" id="IPR052363">
    <property type="entry name" value="LPS_export_LptC"/>
</dbReference>
<evidence type="ECO:0000256" key="6">
    <source>
        <dbReference type="HAMAP-Rule" id="MF_01915"/>
    </source>
</evidence>
<reference evidence="8" key="1">
    <citation type="submission" date="2017-01" db="EMBL/GenBank/DDBJ databases">
        <authorList>
            <person name="Varghese N."/>
            <person name="Submissions S."/>
        </authorList>
    </citation>
    <scope>NUCLEOTIDE SEQUENCE [LARGE SCALE GENOMIC DNA]</scope>
    <source>
        <strain evidence="8">DSM 24913</strain>
    </source>
</reference>
<dbReference type="NCBIfam" id="TIGR04409">
    <property type="entry name" value="LptC_YrbK"/>
    <property type="match status" value="1"/>
</dbReference>
<keyword evidence="3 6" id="KW-0812">Transmembrane</keyword>
<dbReference type="InterPro" id="IPR026265">
    <property type="entry name" value="LptC"/>
</dbReference>
<evidence type="ECO:0000256" key="5">
    <source>
        <dbReference type="ARBA" id="ARBA00023136"/>
    </source>
</evidence>
<dbReference type="HAMAP" id="MF_01915">
    <property type="entry name" value="LPS_assembly_LptC"/>
    <property type="match status" value="1"/>
</dbReference>
<proteinExistence type="inferred from homology"/>
<gene>
    <name evidence="6" type="primary">lptC</name>
    <name evidence="7" type="ORF">SAMN05421686_107102</name>
</gene>
<keyword evidence="2 6" id="KW-0997">Cell inner membrane</keyword>
<name>A0A1N7NLP6_9GAMM</name>
<dbReference type="GO" id="GO:0015221">
    <property type="term" value="F:lipopolysaccharide transmembrane transporter activity"/>
    <property type="evidence" value="ECO:0007669"/>
    <property type="project" value="InterPro"/>
</dbReference>
<evidence type="ECO:0000313" key="7">
    <source>
        <dbReference type="EMBL" id="SIS99099.1"/>
    </source>
</evidence>
<evidence type="ECO:0000256" key="2">
    <source>
        <dbReference type="ARBA" id="ARBA00022519"/>
    </source>
</evidence>
<dbReference type="GO" id="GO:0043165">
    <property type="term" value="P:Gram-negative-bacterium-type cell outer membrane assembly"/>
    <property type="evidence" value="ECO:0007669"/>
    <property type="project" value="UniProtKB-UniRule"/>
</dbReference>
<dbReference type="GO" id="GO:0030288">
    <property type="term" value="C:outer membrane-bounded periplasmic space"/>
    <property type="evidence" value="ECO:0007669"/>
    <property type="project" value="TreeGrafter"/>
</dbReference>
<keyword evidence="8" id="KW-1185">Reference proteome</keyword>
<comment type="subunit">
    <text evidence="6">Component of the lipopolysaccharide transport and assembly complex. Interacts with LptA and the LptBFG transporter complex.</text>
</comment>
<comment type="subcellular location">
    <subcellularLocation>
        <location evidence="6">Cell inner membrane</location>
        <topology evidence="6">Single-pass membrane protein</topology>
    </subcellularLocation>
</comment>
<sequence length="183" mass="20897">MRKRYLLLLVTAFFGVAFLAVDRYTRDITGQTTEQVVREPDYYGEVLFSRRYEKDGSLADTFYAAKSEHFPEGDLTVFSEPRLLVSSKDDWVLTADEGVMRGNEQALKLSGNILIRPLDSSDPMRLETSRLTYHIDDKIAETDELVTMTGENSRMTGTGMMFDATRQRLELKTGVRTTYEPVQ</sequence>
<dbReference type="Gene3D" id="2.60.450.10">
    <property type="entry name" value="Lipopolysaccharide (LPS) transport protein A like domain"/>
    <property type="match status" value="1"/>
</dbReference>
<evidence type="ECO:0000256" key="4">
    <source>
        <dbReference type="ARBA" id="ARBA00022989"/>
    </source>
</evidence>
<dbReference type="PANTHER" id="PTHR37481">
    <property type="entry name" value="LIPOPOLYSACCHARIDE EXPORT SYSTEM PROTEIN LPTC"/>
    <property type="match status" value="1"/>
</dbReference>
<dbReference type="AlphaFoldDB" id="A0A1N7NLP6"/>
<comment type="similarity">
    <text evidence="6">Belongs to the LptC family.</text>
</comment>
<evidence type="ECO:0000256" key="3">
    <source>
        <dbReference type="ARBA" id="ARBA00022692"/>
    </source>
</evidence>
<accession>A0A1N7NLP6</accession>
<dbReference type="Pfam" id="PF06835">
    <property type="entry name" value="LptC"/>
    <property type="match status" value="1"/>
</dbReference>
<dbReference type="InterPro" id="IPR010664">
    <property type="entry name" value="LipoPS_assembly_LptC-rel"/>
</dbReference>
<dbReference type="RefSeq" id="WP_068437165.1">
    <property type="nucleotide sequence ID" value="NZ_CAJWBH010000007.1"/>
</dbReference>
<dbReference type="PANTHER" id="PTHR37481:SF1">
    <property type="entry name" value="LIPOPOLYSACCHARIDE EXPORT SYSTEM PROTEIN LPTC"/>
    <property type="match status" value="1"/>
</dbReference>
<keyword evidence="1 6" id="KW-1003">Cell membrane</keyword>
<dbReference type="EMBL" id="FTOH01000007">
    <property type="protein sequence ID" value="SIS99099.1"/>
    <property type="molecule type" value="Genomic_DNA"/>
</dbReference>
<organism evidence="7 8">
    <name type="scientific">Thalassolituus maritimus</name>
    <dbReference type="NCBI Taxonomy" id="484498"/>
    <lineage>
        <taxon>Bacteria</taxon>
        <taxon>Pseudomonadati</taxon>
        <taxon>Pseudomonadota</taxon>
        <taxon>Gammaproteobacteria</taxon>
        <taxon>Oceanospirillales</taxon>
        <taxon>Oceanospirillaceae</taxon>
        <taxon>Thalassolituus</taxon>
    </lineage>
</organism>